<dbReference type="Gene3D" id="3.40.50.670">
    <property type="match status" value="1"/>
</dbReference>
<comment type="similarity">
    <text evidence="2">Belongs to the type II topoisomerase GyrB family.</text>
</comment>
<evidence type="ECO:0000256" key="1">
    <source>
        <dbReference type="ARBA" id="ARBA00000185"/>
    </source>
</evidence>
<dbReference type="EMBL" id="MLJW01004424">
    <property type="protein sequence ID" value="OIQ69990.1"/>
    <property type="molecule type" value="Genomic_DNA"/>
</dbReference>
<keyword evidence="5" id="KW-0799">Topoisomerase</keyword>
<gene>
    <name evidence="9" type="primary">gyrB_18</name>
    <name evidence="9" type="ORF">GALL_484010</name>
</gene>
<dbReference type="GO" id="GO:0003918">
    <property type="term" value="F:DNA topoisomerase type II (double strand cut, ATP-hydrolyzing) activity"/>
    <property type="evidence" value="ECO:0007669"/>
    <property type="project" value="UniProtKB-EC"/>
</dbReference>
<evidence type="ECO:0000256" key="6">
    <source>
        <dbReference type="ARBA" id="ARBA00023125"/>
    </source>
</evidence>
<dbReference type="FunFam" id="3.40.50.670:FF:000004">
    <property type="entry name" value="DNA gyrase subunit B"/>
    <property type="match status" value="1"/>
</dbReference>
<keyword evidence="7 9" id="KW-0413">Isomerase</keyword>
<dbReference type="PANTHER" id="PTHR45866">
    <property type="entry name" value="DNA GYRASE/TOPOISOMERASE SUBUNIT B"/>
    <property type="match status" value="1"/>
</dbReference>
<dbReference type="EC" id="5.99.1.3" evidence="9"/>
<organism evidence="9">
    <name type="scientific">mine drainage metagenome</name>
    <dbReference type="NCBI Taxonomy" id="410659"/>
    <lineage>
        <taxon>unclassified sequences</taxon>
        <taxon>metagenomes</taxon>
        <taxon>ecological metagenomes</taxon>
    </lineage>
</organism>
<dbReference type="AlphaFoldDB" id="A0A1J5PF39"/>
<evidence type="ECO:0000259" key="8">
    <source>
        <dbReference type="Pfam" id="PF00986"/>
    </source>
</evidence>
<evidence type="ECO:0000256" key="5">
    <source>
        <dbReference type="ARBA" id="ARBA00023029"/>
    </source>
</evidence>
<dbReference type="SUPFAM" id="SSF56719">
    <property type="entry name" value="Type II DNA topoisomerase"/>
    <property type="match status" value="1"/>
</dbReference>
<dbReference type="GO" id="GO:0006265">
    <property type="term" value="P:DNA topological change"/>
    <property type="evidence" value="ECO:0007669"/>
    <property type="project" value="InterPro"/>
</dbReference>
<reference evidence="9" key="1">
    <citation type="submission" date="2016-10" db="EMBL/GenBank/DDBJ databases">
        <title>Sequence of Gallionella enrichment culture.</title>
        <authorList>
            <person name="Poehlein A."/>
            <person name="Muehling M."/>
            <person name="Daniel R."/>
        </authorList>
    </citation>
    <scope>NUCLEOTIDE SEQUENCE</scope>
</reference>
<evidence type="ECO:0000256" key="2">
    <source>
        <dbReference type="ARBA" id="ARBA00010708"/>
    </source>
</evidence>
<keyword evidence="6" id="KW-0238">DNA-binding</keyword>
<evidence type="ECO:0000256" key="3">
    <source>
        <dbReference type="ARBA" id="ARBA00022741"/>
    </source>
</evidence>
<proteinExistence type="inferred from homology"/>
<keyword evidence="3" id="KW-0547">Nucleotide-binding</keyword>
<accession>A0A1J5PF39</accession>
<dbReference type="InterPro" id="IPR013760">
    <property type="entry name" value="Topo_IIA-like_dom_sf"/>
</dbReference>
<comment type="caution">
    <text evidence="9">The sequence shown here is derived from an EMBL/GenBank/DDBJ whole genome shotgun (WGS) entry which is preliminary data.</text>
</comment>
<evidence type="ECO:0000313" key="9">
    <source>
        <dbReference type="EMBL" id="OIQ69990.1"/>
    </source>
</evidence>
<evidence type="ECO:0000256" key="7">
    <source>
        <dbReference type="ARBA" id="ARBA00023235"/>
    </source>
</evidence>
<keyword evidence="4" id="KW-0067">ATP-binding</keyword>
<protein>
    <submittedName>
        <fullName evidence="9">DNA gyrase subunit B</fullName>
        <ecNumber evidence="9">5.99.1.3</ecNumber>
    </submittedName>
</protein>
<dbReference type="GO" id="GO:0003677">
    <property type="term" value="F:DNA binding"/>
    <property type="evidence" value="ECO:0007669"/>
    <property type="project" value="UniProtKB-KW"/>
</dbReference>
<sequence>MGVEGAALRLGSGEEIVGADLARVVEEARVVRRILQAFPTHYPQHILEQAAIAGALVAGRIDADAQGVGDEVAARLDLIAVEYERGWVGRPTQDHGLRFVRNLRGVEEVRTLDGQVLRSGEARRLASHTSGLQEVYAQPAKLVRKDREQLIHGPVELLTAILAEGEKGLSLQRYKGLGEMNPSQLWETTLDPEARTLLQVKIDDTAEADDIFTKLMGDVVEPRREFIQQNALNVENLDF</sequence>
<dbReference type="PANTHER" id="PTHR45866:SF1">
    <property type="entry name" value="DNA GYRASE SUBUNIT B, MITOCHONDRIAL"/>
    <property type="match status" value="1"/>
</dbReference>
<dbReference type="InterPro" id="IPR013759">
    <property type="entry name" value="Topo_IIA_B_C"/>
</dbReference>
<dbReference type="Pfam" id="PF00986">
    <property type="entry name" value="DNA_gyraseB_C"/>
    <property type="match status" value="1"/>
</dbReference>
<dbReference type="InterPro" id="IPR002288">
    <property type="entry name" value="DNA_gyrase_B_C"/>
</dbReference>
<feature type="domain" description="DNA gyrase B subunit C-terminal" evidence="8">
    <location>
        <begin position="167"/>
        <end position="228"/>
    </location>
</feature>
<comment type="catalytic activity">
    <reaction evidence="1">
        <text>ATP-dependent breakage, passage and rejoining of double-stranded DNA.</text>
        <dbReference type="EC" id="5.6.2.2"/>
    </reaction>
</comment>
<name>A0A1J5PF39_9ZZZZ</name>
<dbReference type="GO" id="GO:0005524">
    <property type="term" value="F:ATP binding"/>
    <property type="evidence" value="ECO:0007669"/>
    <property type="project" value="UniProtKB-KW"/>
</dbReference>
<evidence type="ECO:0000256" key="4">
    <source>
        <dbReference type="ARBA" id="ARBA00022840"/>
    </source>
</evidence>